<name>A0A2U8UIV3_9CAUD</name>
<dbReference type="GeneID" id="54992135"/>
<sequence>MKLRAVAALAALALALTGCSAINSGTITAKVIEPAHTTISTTCVPVGKVIVCTPNTIYDDEDYRFDLRNEDETGYVYVDRTTFDQYDEGDFYG</sequence>
<evidence type="ECO:0000313" key="2">
    <source>
        <dbReference type="Proteomes" id="UP000246630"/>
    </source>
</evidence>
<keyword evidence="2" id="KW-1185">Reference proteome</keyword>
<accession>A0A2U8UIV3</accession>
<dbReference type="KEGG" id="vg:54992135"/>
<protein>
    <recommendedName>
        <fullName evidence="3">Lipoprotein</fullName>
    </recommendedName>
</protein>
<gene>
    <name evidence="1" type="primary">77</name>
    <name evidence="1" type="ORF">PBI_HYPERION_77</name>
</gene>
<reference evidence="1 2" key="1">
    <citation type="submission" date="2018-03" db="EMBL/GenBank/DDBJ databases">
        <authorList>
            <person name="Stanton A.-C.J."/>
            <person name="Garlena R.A."/>
            <person name="Russell D.A."/>
            <person name="Pope W.H."/>
            <person name="Jacobs-Sera D."/>
            <person name="Hatfull G.F."/>
        </authorList>
    </citation>
    <scope>NUCLEOTIDE SEQUENCE [LARGE SCALE GENOMIC DNA]</scope>
</reference>
<organism evidence="1 2">
    <name type="scientific">Microbacterium phage Hyperion</name>
    <dbReference type="NCBI Taxonomy" id="2182354"/>
    <lineage>
        <taxon>Viruses</taxon>
        <taxon>Duplodnaviria</taxon>
        <taxon>Heunggongvirae</taxon>
        <taxon>Uroviricota</taxon>
        <taxon>Caudoviricetes</taxon>
        <taxon>Squashvirus</taxon>
        <taxon>Squashvirus hyperion</taxon>
    </lineage>
</organism>
<evidence type="ECO:0008006" key="3">
    <source>
        <dbReference type="Google" id="ProtNLM"/>
    </source>
</evidence>
<dbReference type="PROSITE" id="PS51257">
    <property type="entry name" value="PROKAR_LIPOPROTEIN"/>
    <property type="match status" value="1"/>
</dbReference>
<dbReference type="Proteomes" id="UP000246630">
    <property type="component" value="Segment"/>
</dbReference>
<dbReference type="EMBL" id="MH153803">
    <property type="protein sequence ID" value="AWN03592.1"/>
    <property type="molecule type" value="Genomic_DNA"/>
</dbReference>
<proteinExistence type="predicted"/>
<evidence type="ECO:0000313" key="1">
    <source>
        <dbReference type="EMBL" id="AWN03592.1"/>
    </source>
</evidence>
<dbReference type="RefSeq" id="YP_009801619.1">
    <property type="nucleotide sequence ID" value="NC_047973.1"/>
</dbReference>